<comment type="caution">
    <text evidence="7">The sequence shown here is derived from an EMBL/GenBank/DDBJ whole genome shotgun (WGS) entry which is preliminary data.</text>
</comment>
<dbReference type="InterPro" id="IPR003439">
    <property type="entry name" value="ABC_transporter-like_ATP-bd"/>
</dbReference>
<feature type="region of interest" description="Disordered" evidence="5">
    <location>
        <begin position="1"/>
        <end position="20"/>
    </location>
</feature>
<accession>A0A9X2IET0</accession>
<dbReference type="InterPro" id="IPR013563">
    <property type="entry name" value="Oligopep_ABC_C"/>
</dbReference>
<sequence length="286" mass="31073">MSTPTSGVEIVPDPQEPRKPPVVTLQAEKLTRVFGRGPSRHVAVQPLDLQIDTSTALGIVGESGSGKSTLSRLLVGLDTPTAGEVLIDGTRISQLMSTPSGMRRFRATVQYVAQDTFSSFDPRRTLRDSVATPLRVLRGVKGEEAEAEIREVLTLLQLDPGFLDRYPGQISGGQRQRFALARSLVVRPRILMCDEVVSALDVSVQGAVLNMIREYCETHSVGLGFVSHGLPATAFISSTLLVMKYGEVVEHGPTKDVIENPQHPYTRSLLDAYRRGPAEIKADSVA</sequence>
<dbReference type="PROSITE" id="PS00211">
    <property type="entry name" value="ABC_TRANSPORTER_1"/>
    <property type="match status" value="1"/>
</dbReference>
<reference evidence="7" key="1">
    <citation type="submission" date="2022-05" db="EMBL/GenBank/DDBJ databases">
        <authorList>
            <person name="Tuo L."/>
        </authorList>
    </citation>
    <scope>NUCLEOTIDE SEQUENCE</scope>
    <source>
        <strain evidence="7">BSK12Z-4</strain>
    </source>
</reference>
<evidence type="ECO:0000256" key="5">
    <source>
        <dbReference type="SAM" id="MobiDB-lite"/>
    </source>
</evidence>
<evidence type="ECO:0000313" key="7">
    <source>
        <dbReference type="EMBL" id="MCM0621141.1"/>
    </source>
</evidence>
<dbReference type="InterPro" id="IPR027417">
    <property type="entry name" value="P-loop_NTPase"/>
</dbReference>
<name>A0A9X2IET0_9ACTN</name>
<proteinExistence type="inferred from homology"/>
<dbReference type="GO" id="GO:0005524">
    <property type="term" value="F:ATP binding"/>
    <property type="evidence" value="ECO:0007669"/>
    <property type="project" value="UniProtKB-KW"/>
</dbReference>
<evidence type="ECO:0000259" key="6">
    <source>
        <dbReference type="PROSITE" id="PS50893"/>
    </source>
</evidence>
<dbReference type="InterPro" id="IPR050319">
    <property type="entry name" value="ABC_transp_ATP-bind"/>
</dbReference>
<protein>
    <submittedName>
        <fullName evidence="7">ATP-binding cassette domain-containing protein</fullName>
    </submittedName>
</protein>
<dbReference type="Pfam" id="PF08352">
    <property type="entry name" value="oligo_HPY"/>
    <property type="match status" value="1"/>
</dbReference>
<keyword evidence="4 7" id="KW-0067">ATP-binding</keyword>
<dbReference type="GO" id="GO:0015833">
    <property type="term" value="P:peptide transport"/>
    <property type="evidence" value="ECO:0007669"/>
    <property type="project" value="InterPro"/>
</dbReference>
<comment type="similarity">
    <text evidence="1">Belongs to the ABC transporter superfamily.</text>
</comment>
<dbReference type="SMART" id="SM00382">
    <property type="entry name" value="AAA"/>
    <property type="match status" value="1"/>
</dbReference>
<dbReference type="Pfam" id="PF00005">
    <property type="entry name" value="ABC_tran"/>
    <property type="match status" value="1"/>
</dbReference>
<dbReference type="RefSeq" id="WP_250827624.1">
    <property type="nucleotide sequence ID" value="NZ_JAMOIL010000015.1"/>
</dbReference>
<dbReference type="PROSITE" id="PS50893">
    <property type="entry name" value="ABC_TRANSPORTER_2"/>
    <property type="match status" value="1"/>
</dbReference>
<dbReference type="AlphaFoldDB" id="A0A9X2IET0"/>
<organism evidence="7 8">
    <name type="scientific">Nocardioides bruguierae</name>
    <dbReference type="NCBI Taxonomy" id="2945102"/>
    <lineage>
        <taxon>Bacteria</taxon>
        <taxon>Bacillati</taxon>
        <taxon>Actinomycetota</taxon>
        <taxon>Actinomycetes</taxon>
        <taxon>Propionibacteriales</taxon>
        <taxon>Nocardioidaceae</taxon>
        <taxon>Nocardioides</taxon>
    </lineage>
</organism>
<dbReference type="CDD" id="cd03257">
    <property type="entry name" value="ABC_NikE_OppD_transporters"/>
    <property type="match status" value="1"/>
</dbReference>
<dbReference type="PANTHER" id="PTHR43776">
    <property type="entry name" value="TRANSPORT ATP-BINDING PROTEIN"/>
    <property type="match status" value="1"/>
</dbReference>
<dbReference type="GO" id="GO:0055085">
    <property type="term" value="P:transmembrane transport"/>
    <property type="evidence" value="ECO:0007669"/>
    <property type="project" value="UniProtKB-ARBA"/>
</dbReference>
<keyword evidence="8" id="KW-1185">Reference proteome</keyword>
<dbReference type="GO" id="GO:0016887">
    <property type="term" value="F:ATP hydrolysis activity"/>
    <property type="evidence" value="ECO:0007669"/>
    <property type="project" value="InterPro"/>
</dbReference>
<dbReference type="Proteomes" id="UP001139485">
    <property type="component" value="Unassembled WGS sequence"/>
</dbReference>
<evidence type="ECO:0000256" key="2">
    <source>
        <dbReference type="ARBA" id="ARBA00022448"/>
    </source>
</evidence>
<keyword evidence="2" id="KW-0813">Transport</keyword>
<dbReference type="InterPro" id="IPR003593">
    <property type="entry name" value="AAA+_ATPase"/>
</dbReference>
<evidence type="ECO:0000256" key="3">
    <source>
        <dbReference type="ARBA" id="ARBA00022741"/>
    </source>
</evidence>
<keyword evidence="3" id="KW-0547">Nucleotide-binding</keyword>
<dbReference type="PANTHER" id="PTHR43776:SF7">
    <property type="entry name" value="D,D-DIPEPTIDE TRANSPORT ATP-BINDING PROTEIN DDPF-RELATED"/>
    <property type="match status" value="1"/>
</dbReference>
<dbReference type="Gene3D" id="3.40.50.300">
    <property type="entry name" value="P-loop containing nucleotide triphosphate hydrolases"/>
    <property type="match status" value="1"/>
</dbReference>
<dbReference type="EMBL" id="JAMOIL010000015">
    <property type="protein sequence ID" value="MCM0621141.1"/>
    <property type="molecule type" value="Genomic_DNA"/>
</dbReference>
<dbReference type="InterPro" id="IPR017871">
    <property type="entry name" value="ABC_transporter-like_CS"/>
</dbReference>
<gene>
    <name evidence="7" type="ORF">M8330_12660</name>
</gene>
<dbReference type="SUPFAM" id="SSF52540">
    <property type="entry name" value="P-loop containing nucleoside triphosphate hydrolases"/>
    <property type="match status" value="1"/>
</dbReference>
<feature type="domain" description="ABC transporter" evidence="6">
    <location>
        <begin position="25"/>
        <end position="270"/>
    </location>
</feature>
<evidence type="ECO:0000256" key="4">
    <source>
        <dbReference type="ARBA" id="ARBA00022840"/>
    </source>
</evidence>
<evidence type="ECO:0000313" key="8">
    <source>
        <dbReference type="Proteomes" id="UP001139485"/>
    </source>
</evidence>
<evidence type="ECO:0000256" key="1">
    <source>
        <dbReference type="ARBA" id="ARBA00005417"/>
    </source>
</evidence>